<evidence type="ECO:0000313" key="2">
    <source>
        <dbReference type="EMBL" id="CAK6447420.1"/>
    </source>
</evidence>
<keyword evidence="3" id="KW-1185">Reference proteome</keyword>
<reference evidence="2" key="1">
    <citation type="submission" date="2023-12" db="EMBL/GenBank/DDBJ databases">
        <authorList>
            <person name="Brown T."/>
        </authorList>
    </citation>
    <scope>NUCLEOTIDE SEQUENCE</scope>
</reference>
<evidence type="ECO:0000313" key="3">
    <source>
        <dbReference type="Proteomes" id="UP001314169"/>
    </source>
</evidence>
<dbReference type="EMBL" id="OY882864">
    <property type="protein sequence ID" value="CAK6447420.1"/>
    <property type="molecule type" value="Genomic_DNA"/>
</dbReference>
<proteinExistence type="predicted"/>
<protein>
    <submittedName>
        <fullName evidence="2">Uncharacterized protein</fullName>
    </submittedName>
</protein>
<dbReference type="Proteomes" id="UP001314169">
    <property type="component" value="Chromosome 7"/>
</dbReference>
<sequence>MGGPDVSPASSPWQRAGNYFRCCEVSGLMRVSVLLPTLSARLPLPLPLPLPRRRRDLPLRGREGAVRRMPPAWAGVTERPRDAPRFLGRAWGPRGTSFPPPSRGSRVAAACPRREGSVCVREASLSSARFAVLGCGFLQVGGSQESRGCALWPRV</sequence>
<feature type="region of interest" description="Disordered" evidence="1">
    <location>
        <begin position="84"/>
        <end position="105"/>
    </location>
</feature>
<gene>
    <name evidence="2" type="ORF">MPIPNATIZW_LOCUS15726</name>
</gene>
<name>A0ABP0AA91_PIPNA</name>
<evidence type="ECO:0000256" key="1">
    <source>
        <dbReference type="SAM" id="MobiDB-lite"/>
    </source>
</evidence>
<accession>A0ABP0AA91</accession>
<organism evidence="2 3">
    <name type="scientific">Pipistrellus nathusii</name>
    <name type="common">Nathusius' pipistrelle</name>
    <dbReference type="NCBI Taxonomy" id="59473"/>
    <lineage>
        <taxon>Eukaryota</taxon>
        <taxon>Metazoa</taxon>
        <taxon>Chordata</taxon>
        <taxon>Craniata</taxon>
        <taxon>Vertebrata</taxon>
        <taxon>Euteleostomi</taxon>
        <taxon>Mammalia</taxon>
        <taxon>Eutheria</taxon>
        <taxon>Laurasiatheria</taxon>
        <taxon>Chiroptera</taxon>
        <taxon>Yangochiroptera</taxon>
        <taxon>Vespertilionidae</taxon>
        <taxon>Pipistrellus</taxon>
    </lineage>
</organism>